<feature type="coiled-coil region" evidence="1">
    <location>
        <begin position="59"/>
        <end position="86"/>
    </location>
</feature>
<evidence type="ECO:0000256" key="1">
    <source>
        <dbReference type="SAM" id="Coils"/>
    </source>
</evidence>
<dbReference type="AlphaFoldDB" id="A0A1C3V030"/>
<sequence length="103" mass="11865">MSDRTVHLTQTMQFYFAFKGEMKRLKEVLEQERRVCGETIATFYDARRNVPFAFEITRFAECRKQMDRLLTEAEEIVEDLNAASDTVANTSFETAGPSRASLT</sequence>
<dbReference type="Proteomes" id="UP000199435">
    <property type="component" value="Unassembled WGS sequence"/>
</dbReference>
<protein>
    <submittedName>
        <fullName evidence="2">Uncharacterized protein</fullName>
    </submittedName>
</protein>
<evidence type="ECO:0000313" key="2">
    <source>
        <dbReference type="EMBL" id="SCB21034.1"/>
    </source>
</evidence>
<reference evidence="3" key="1">
    <citation type="submission" date="2016-08" db="EMBL/GenBank/DDBJ databases">
        <authorList>
            <person name="Varghese N."/>
            <person name="Submissions Spin"/>
        </authorList>
    </citation>
    <scope>NUCLEOTIDE SEQUENCE [LARGE SCALE GENOMIC DNA]</scope>
    <source>
        <strain evidence="3">HAMBI 2971</strain>
    </source>
</reference>
<proteinExistence type="predicted"/>
<dbReference type="EMBL" id="FMAH01000007">
    <property type="protein sequence ID" value="SCB21034.1"/>
    <property type="molecule type" value="Genomic_DNA"/>
</dbReference>
<keyword evidence="3" id="KW-1185">Reference proteome</keyword>
<name>A0A1C3V030_9HYPH</name>
<accession>A0A1C3V030</accession>
<keyword evidence="1" id="KW-0175">Coiled coil</keyword>
<organism evidence="2 3">
    <name type="scientific">Rhizobium miluonense</name>
    <dbReference type="NCBI Taxonomy" id="411945"/>
    <lineage>
        <taxon>Bacteria</taxon>
        <taxon>Pseudomonadati</taxon>
        <taxon>Pseudomonadota</taxon>
        <taxon>Alphaproteobacteria</taxon>
        <taxon>Hyphomicrobiales</taxon>
        <taxon>Rhizobiaceae</taxon>
        <taxon>Rhizobium/Agrobacterium group</taxon>
        <taxon>Rhizobium</taxon>
    </lineage>
</organism>
<gene>
    <name evidence="2" type="ORF">GA0061102_100789</name>
</gene>
<evidence type="ECO:0000313" key="3">
    <source>
        <dbReference type="Proteomes" id="UP000199435"/>
    </source>
</evidence>